<keyword evidence="6 7" id="KW-0472">Membrane</keyword>
<dbReference type="PANTHER" id="PTHR43744:SF9">
    <property type="entry name" value="POLYGALACTURONAN_RHAMNOGALACTURONAN TRANSPORT SYSTEM PERMEASE PROTEIN YTCP"/>
    <property type="match status" value="1"/>
</dbReference>
<accession>A0A2V3Y009</accession>
<evidence type="ECO:0000259" key="8">
    <source>
        <dbReference type="PROSITE" id="PS50928"/>
    </source>
</evidence>
<evidence type="ECO:0000256" key="3">
    <source>
        <dbReference type="ARBA" id="ARBA00022475"/>
    </source>
</evidence>
<evidence type="ECO:0000256" key="1">
    <source>
        <dbReference type="ARBA" id="ARBA00004651"/>
    </source>
</evidence>
<comment type="caution">
    <text evidence="9">The sequence shown here is derived from an EMBL/GenBank/DDBJ whole genome shotgun (WGS) entry which is preliminary data.</text>
</comment>
<feature type="transmembrane region" description="Helical" evidence="7">
    <location>
        <begin position="20"/>
        <end position="43"/>
    </location>
</feature>
<reference evidence="9 10" key="1">
    <citation type="submission" date="2018-05" db="EMBL/GenBank/DDBJ databases">
        <title>Genomic Encyclopedia of Type Strains, Phase IV (KMG-IV): sequencing the most valuable type-strain genomes for metagenomic binning, comparative biology and taxonomic classification.</title>
        <authorList>
            <person name="Goeker M."/>
        </authorList>
    </citation>
    <scope>NUCLEOTIDE SEQUENCE [LARGE SCALE GENOMIC DNA]</scope>
    <source>
        <strain evidence="9 10">DSM 24995</strain>
    </source>
</reference>
<evidence type="ECO:0000256" key="4">
    <source>
        <dbReference type="ARBA" id="ARBA00022692"/>
    </source>
</evidence>
<dbReference type="GO" id="GO:0055085">
    <property type="term" value="P:transmembrane transport"/>
    <property type="evidence" value="ECO:0007669"/>
    <property type="project" value="InterPro"/>
</dbReference>
<proteinExistence type="predicted"/>
<dbReference type="EMBL" id="QJKD01000010">
    <property type="protein sequence ID" value="PXX51473.1"/>
    <property type="molecule type" value="Genomic_DNA"/>
</dbReference>
<feature type="transmembrane region" description="Helical" evidence="7">
    <location>
        <begin position="186"/>
        <end position="210"/>
    </location>
</feature>
<dbReference type="InterPro" id="IPR035906">
    <property type="entry name" value="MetI-like_sf"/>
</dbReference>
<feature type="transmembrane region" description="Helical" evidence="7">
    <location>
        <begin position="83"/>
        <end position="102"/>
    </location>
</feature>
<evidence type="ECO:0000313" key="9">
    <source>
        <dbReference type="EMBL" id="PXX51473.1"/>
    </source>
</evidence>
<dbReference type="AlphaFoldDB" id="A0A2V3Y009"/>
<dbReference type="RefSeq" id="WP_110324300.1">
    <property type="nucleotide sequence ID" value="NZ_QJKD01000010.1"/>
</dbReference>
<feature type="transmembrane region" description="Helical" evidence="7">
    <location>
        <begin position="146"/>
        <end position="166"/>
    </location>
</feature>
<protein>
    <submittedName>
        <fullName evidence="9">Putative aldouronate transport system permease protein</fullName>
    </submittedName>
</protein>
<evidence type="ECO:0000256" key="6">
    <source>
        <dbReference type="ARBA" id="ARBA00023136"/>
    </source>
</evidence>
<gene>
    <name evidence="9" type="ORF">DFR60_110180</name>
</gene>
<dbReference type="Proteomes" id="UP000248057">
    <property type="component" value="Unassembled WGS sequence"/>
</dbReference>
<feature type="domain" description="ABC transmembrane type-1" evidence="8">
    <location>
        <begin position="79"/>
        <end position="276"/>
    </location>
</feature>
<dbReference type="InterPro" id="IPR000515">
    <property type="entry name" value="MetI-like"/>
</dbReference>
<evidence type="ECO:0000256" key="7">
    <source>
        <dbReference type="SAM" id="Phobius"/>
    </source>
</evidence>
<dbReference type="PANTHER" id="PTHR43744">
    <property type="entry name" value="ABC TRANSPORTER PERMEASE PROTEIN MG189-RELATED-RELATED"/>
    <property type="match status" value="1"/>
</dbReference>
<dbReference type="GeneID" id="86063040"/>
<evidence type="ECO:0000256" key="2">
    <source>
        <dbReference type="ARBA" id="ARBA00022448"/>
    </source>
</evidence>
<dbReference type="SUPFAM" id="SSF161098">
    <property type="entry name" value="MetI-like"/>
    <property type="match status" value="1"/>
</dbReference>
<feature type="transmembrane region" description="Helical" evidence="7">
    <location>
        <begin position="114"/>
        <end position="134"/>
    </location>
</feature>
<keyword evidence="10" id="KW-1185">Reference proteome</keyword>
<keyword evidence="2" id="KW-0813">Transport</keyword>
<dbReference type="PROSITE" id="PS50928">
    <property type="entry name" value="ABC_TM1"/>
    <property type="match status" value="1"/>
</dbReference>
<evidence type="ECO:0000256" key="5">
    <source>
        <dbReference type="ARBA" id="ARBA00022989"/>
    </source>
</evidence>
<keyword evidence="5 7" id="KW-1133">Transmembrane helix</keyword>
<feature type="transmembrane region" description="Helical" evidence="7">
    <location>
        <begin position="265"/>
        <end position="284"/>
    </location>
</feature>
<keyword evidence="3" id="KW-1003">Cell membrane</keyword>
<dbReference type="Gene3D" id="1.10.3720.10">
    <property type="entry name" value="MetI-like"/>
    <property type="match status" value="1"/>
</dbReference>
<comment type="subcellular location">
    <subcellularLocation>
        <location evidence="1">Cell membrane</location>
        <topology evidence="1">Multi-pass membrane protein</topology>
    </subcellularLocation>
</comment>
<organism evidence="9 10">
    <name type="scientific">Hungatella effluvii</name>
    <dbReference type="NCBI Taxonomy" id="1096246"/>
    <lineage>
        <taxon>Bacteria</taxon>
        <taxon>Bacillati</taxon>
        <taxon>Bacillota</taxon>
        <taxon>Clostridia</taxon>
        <taxon>Lachnospirales</taxon>
        <taxon>Lachnospiraceae</taxon>
        <taxon>Hungatella</taxon>
    </lineage>
</organism>
<keyword evidence="4 7" id="KW-0812">Transmembrane</keyword>
<dbReference type="GO" id="GO:0005886">
    <property type="term" value="C:plasma membrane"/>
    <property type="evidence" value="ECO:0007669"/>
    <property type="project" value="UniProtKB-SubCell"/>
</dbReference>
<name>A0A2V3Y009_9FIRM</name>
<evidence type="ECO:0000313" key="10">
    <source>
        <dbReference type="Proteomes" id="UP000248057"/>
    </source>
</evidence>
<dbReference type="CDD" id="cd06261">
    <property type="entry name" value="TM_PBP2"/>
    <property type="match status" value="1"/>
</dbReference>
<sequence length="299" mass="33837">MKLLNKIRSNPADSIFTIFVYTFMIMITLVVLYPLFFVVIASISDPNLVANGKVLFWPKGITLEGYKYVLSDKRIYTGYYNTIRYTFFGTLIALFITIPAGYALSRRDMAGRGLIMKMLIITKYFSGGLVPTYLVVKGLHLVDTPYVLMILGSFSVFNLILCRTFFMNTLPLELQEAAEIDGCGIFRYFLSIVLPLSKSIVAIMTLYYAVGHWNSFFNGLIYVTDNKLYPLQLILRDILITGQMVDPSTMDPESFELMKQIARTIKYSVIIISSVPVLALYPFVQKHFVKGVMIGSVKG</sequence>